<accession>A0A813LHY7</accession>
<evidence type="ECO:0000313" key="4">
    <source>
        <dbReference type="Proteomes" id="UP000626109"/>
    </source>
</evidence>
<dbReference type="EMBL" id="CAJNNW010036456">
    <property type="protein sequence ID" value="CAE8734537.1"/>
    <property type="molecule type" value="Genomic_DNA"/>
</dbReference>
<dbReference type="EMBL" id="CAJNNW010020953">
    <property type="protein sequence ID" value="CAE8667243.1"/>
    <property type="molecule type" value="Genomic_DNA"/>
</dbReference>
<dbReference type="AlphaFoldDB" id="A0A813LHY7"/>
<comment type="caution">
    <text evidence="3">The sequence shown here is derived from an EMBL/GenBank/DDBJ whole genome shotgun (WGS) entry which is preliminary data.</text>
</comment>
<dbReference type="Proteomes" id="UP000626109">
    <property type="component" value="Unassembled WGS sequence"/>
</dbReference>
<reference evidence="3" key="1">
    <citation type="submission" date="2021-02" db="EMBL/GenBank/DDBJ databases">
        <authorList>
            <person name="Dougan E. K."/>
            <person name="Rhodes N."/>
            <person name="Thang M."/>
            <person name="Chan C."/>
        </authorList>
    </citation>
    <scope>NUCLEOTIDE SEQUENCE</scope>
</reference>
<feature type="region of interest" description="Disordered" evidence="1">
    <location>
        <begin position="139"/>
        <end position="166"/>
    </location>
</feature>
<name>A0A813LHY7_POLGL</name>
<gene>
    <name evidence="2" type="ORF">PGLA2088_LOCUS16506</name>
    <name evidence="3" type="ORF">PGLA2088_LOCUS47351</name>
</gene>
<evidence type="ECO:0000313" key="3">
    <source>
        <dbReference type="EMBL" id="CAE8734537.1"/>
    </source>
</evidence>
<protein>
    <recommendedName>
        <fullName evidence="5">RRM domain-containing protein</fullName>
    </recommendedName>
</protein>
<sequence length="187" mass="20151">MSAQTNSIMALLPDGMDLAAAHVAFAHFGELQSLKLISGFSSLAEVVFFDIRAASAALEALGSEACVPGQQVGDRTVQLAGDAEPDMNDLSRISDVRTTPAGSLVLDFFDVRDATGYGQADPEGSASAWIEAGLRAKVEEPPQKQQRRRLPRPQGSGLGLGERRRLRRRRLLQETLPCLEAAYREGT</sequence>
<evidence type="ECO:0008006" key="5">
    <source>
        <dbReference type="Google" id="ProtNLM"/>
    </source>
</evidence>
<evidence type="ECO:0000313" key="2">
    <source>
        <dbReference type="EMBL" id="CAE8667243.1"/>
    </source>
</evidence>
<proteinExistence type="predicted"/>
<evidence type="ECO:0000256" key="1">
    <source>
        <dbReference type="SAM" id="MobiDB-lite"/>
    </source>
</evidence>
<organism evidence="3 4">
    <name type="scientific">Polarella glacialis</name>
    <name type="common">Dinoflagellate</name>
    <dbReference type="NCBI Taxonomy" id="89957"/>
    <lineage>
        <taxon>Eukaryota</taxon>
        <taxon>Sar</taxon>
        <taxon>Alveolata</taxon>
        <taxon>Dinophyceae</taxon>
        <taxon>Suessiales</taxon>
        <taxon>Suessiaceae</taxon>
        <taxon>Polarella</taxon>
    </lineage>
</organism>